<feature type="compositionally biased region" description="Basic and acidic residues" evidence="1">
    <location>
        <begin position="183"/>
        <end position="195"/>
    </location>
</feature>
<dbReference type="EMBL" id="JACXWA010000054">
    <property type="protein sequence ID" value="MBD3870316.1"/>
    <property type="molecule type" value="Genomic_DNA"/>
</dbReference>
<evidence type="ECO:0000313" key="2">
    <source>
        <dbReference type="EMBL" id="MBD3870316.1"/>
    </source>
</evidence>
<evidence type="ECO:0000256" key="1">
    <source>
        <dbReference type="SAM" id="MobiDB-lite"/>
    </source>
</evidence>
<dbReference type="Proteomes" id="UP000598633">
    <property type="component" value="Unassembled WGS sequence"/>
</dbReference>
<sequence length="280" mass="30799">MFSQERNRQHGSPTVALFATAVAIALIAFPSPIEALGTGVCRIEVLVDGKPLTEHPARGTTYIEALRGREYALRLTNLIDRRIAVALAVDGLNSIDAKTSSASKASKWVLGPYETTTISGWQVSSTDARRFFFTTEEEGYGSWLGRDANLGVIEAVVYREKKPRLTLGQWLGSRSKAAPSPTDRARPSAEAEKQAGEAADADDLAATGIGRRVDHRVQRVHLELEERPAAQLRLRYEYRRQLVHLGVLPSPEEETALARREGAKGFSDFTFSPDPFSHGR</sequence>
<organism evidence="2 3">
    <name type="scientific">Candidatus Sulfomarinibacter kjeldsenii</name>
    <dbReference type="NCBI Taxonomy" id="2885994"/>
    <lineage>
        <taxon>Bacteria</taxon>
        <taxon>Pseudomonadati</taxon>
        <taxon>Acidobacteriota</taxon>
        <taxon>Thermoanaerobaculia</taxon>
        <taxon>Thermoanaerobaculales</taxon>
        <taxon>Candidatus Sulfomarinibacteraceae</taxon>
        <taxon>Candidatus Sulfomarinibacter</taxon>
    </lineage>
</organism>
<comment type="caution">
    <text evidence="2">The sequence shown here is derived from an EMBL/GenBank/DDBJ whole genome shotgun (WGS) entry which is preliminary data.</text>
</comment>
<dbReference type="AlphaFoldDB" id="A0A8J6YBA1"/>
<proteinExistence type="predicted"/>
<feature type="region of interest" description="Disordered" evidence="1">
    <location>
        <begin position="170"/>
        <end position="207"/>
    </location>
</feature>
<gene>
    <name evidence="2" type="ORF">IFJ97_03015</name>
</gene>
<accession>A0A8J6YBA1</accession>
<name>A0A8J6YBA1_9BACT</name>
<reference evidence="2 3" key="1">
    <citation type="submission" date="2020-08" db="EMBL/GenBank/DDBJ databases">
        <title>Acidobacteriota in marine sediments use diverse sulfur dissimilation pathways.</title>
        <authorList>
            <person name="Wasmund K."/>
        </authorList>
    </citation>
    <scope>NUCLEOTIDE SEQUENCE [LARGE SCALE GENOMIC DNA]</scope>
    <source>
        <strain evidence="2">MAG AM3-A</strain>
    </source>
</reference>
<protein>
    <submittedName>
        <fullName evidence="2">Uncharacterized protein</fullName>
    </submittedName>
</protein>
<evidence type="ECO:0000313" key="3">
    <source>
        <dbReference type="Proteomes" id="UP000598633"/>
    </source>
</evidence>